<evidence type="ECO:0000313" key="8">
    <source>
        <dbReference type="Proteomes" id="UP000192569"/>
    </source>
</evidence>
<comment type="subunit">
    <text evidence="6">Homodimer.</text>
</comment>
<keyword evidence="1 6" id="KW-0698">rRNA processing</keyword>
<name>A0A1W1V6T0_9FIRM</name>
<dbReference type="AlphaFoldDB" id="A0A1W1V6T0"/>
<dbReference type="InterPro" id="IPR003742">
    <property type="entry name" value="RlmH-like"/>
</dbReference>
<dbReference type="NCBIfam" id="NF000985">
    <property type="entry name" value="PRK00103.1-3"/>
    <property type="match status" value="1"/>
</dbReference>
<keyword evidence="6" id="KW-0963">Cytoplasm</keyword>
<comment type="similarity">
    <text evidence="5 6">Belongs to the RNA methyltransferase RlmH family.</text>
</comment>
<comment type="function">
    <text evidence="6">Specifically methylates the pseudouridine at position 1915 (m3Psi1915) in 23S rRNA.</text>
</comment>
<dbReference type="SUPFAM" id="SSF75217">
    <property type="entry name" value="alpha/beta knot"/>
    <property type="match status" value="1"/>
</dbReference>
<proteinExistence type="inferred from homology"/>
<comment type="subcellular location">
    <subcellularLocation>
        <location evidence="6">Cytoplasm</location>
    </subcellularLocation>
</comment>
<dbReference type="EC" id="2.1.1.177" evidence="6"/>
<evidence type="ECO:0000256" key="3">
    <source>
        <dbReference type="ARBA" id="ARBA00022679"/>
    </source>
</evidence>
<evidence type="ECO:0000256" key="5">
    <source>
        <dbReference type="ARBA" id="ARBA00038303"/>
    </source>
</evidence>
<feature type="binding site" evidence="6">
    <location>
        <position position="71"/>
    </location>
    <ligand>
        <name>S-adenosyl-L-methionine</name>
        <dbReference type="ChEBI" id="CHEBI:59789"/>
    </ligand>
</feature>
<keyword evidence="8" id="KW-1185">Reference proteome</keyword>
<dbReference type="PANTHER" id="PTHR33603:SF1">
    <property type="entry name" value="RIBOSOMAL RNA LARGE SUBUNIT METHYLTRANSFERASE H"/>
    <property type="match status" value="1"/>
</dbReference>
<keyword evidence="2 6" id="KW-0489">Methyltransferase</keyword>
<evidence type="ECO:0000256" key="1">
    <source>
        <dbReference type="ARBA" id="ARBA00022552"/>
    </source>
</evidence>
<organism evidence="7 8">
    <name type="scientific">Thermanaeromonas toyohensis ToBE</name>
    <dbReference type="NCBI Taxonomy" id="698762"/>
    <lineage>
        <taxon>Bacteria</taxon>
        <taxon>Bacillati</taxon>
        <taxon>Bacillota</taxon>
        <taxon>Clostridia</taxon>
        <taxon>Neomoorellales</taxon>
        <taxon>Neomoorellaceae</taxon>
        <taxon>Thermanaeromonas</taxon>
    </lineage>
</organism>
<dbReference type="Proteomes" id="UP000192569">
    <property type="component" value="Chromosome I"/>
</dbReference>
<dbReference type="STRING" id="698762.SAMN00808754_0101"/>
<feature type="binding site" evidence="6">
    <location>
        <position position="103"/>
    </location>
    <ligand>
        <name>S-adenosyl-L-methionine</name>
        <dbReference type="ChEBI" id="CHEBI:59789"/>
    </ligand>
</feature>
<evidence type="ECO:0000256" key="4">
    <source>
        <dbReference type="ARBA" id="ARBA00022691"/>
    </source>
</evidence>
<keyword evidence="3 6" id="KW-0808">Transferase</keyword>
<evidence type="ECO:0000313" key="7">
    <source>
        <dbReference type="EMBL" id="SMB89033.1"/>
    </source>
</evidence>
<evidence type="ECO:0000256" key="6">
    <source>
        <dbReference type="HAMAP-Rule" id="MF_00658"/>
    </source>
</evidence>
<dbReference type="EMBL" id="LT838272">
    <property type="protein sequence ID" value="SMB89033.1"/>
    <property type="molecule type" value="Genomic_DNA"/>
</dbReference>
<protein>
    <recommendedName>
        <fullName evidence="6">Ribosomal RNA large subunit methyltransferase H</fullName>
        <ecNumber evidence="6">2.1.1.177</ecNumber>
    </recommendedName>
    <alternativeName>
        <fullName evidence="6">23S rRNA (pseudouridine1915-N3)-methyltransferase</fullName>
    </alternativeName>
    <alternativeName>
        <fullName evidence="6">23S rRNA m3Psi1915 methyltransferase</fullName>
    </alternativeName>
    <alternativeName>
        <fullName evidence="6">rRNA (pseudouridine-N3-)-methyltransferase RlmH</fullName>
    </alternativeName>
</protein>
<gene>
    <name evidence="6" type="primary">rlmH</name>
    <name evidence="7" type="ORF">SAMN00808754_0101</name>
</gene>
<dbReference type="PANTHER" id="PTHR33603">
    <property type="entry name" value="METHYLTRANSFERASE"/>
    <property type="match status" value="1"/>
</dbReference>
<accession>A0A1W1V6T0</accession>
<dbReference type="PIRSF" id="PIRSF004505">
    <property type="entry name" value="MT_bac"/>
    <property type="match status" value="1"/>
</dbReference>
<reference evidence="7 8" key="1">
    <citation type="submission" date="2017-04" db="EMBL/GenBank/DDBJ databases">
        <authorList>
            <person name="Afonso C.L."/>
            <person name="Miller P.J."/>
            <person name="Scott M.A."/>
            <person name="Spackman E."/>
            <person name="Goraichik I."/>
            <person name="Dimitrov K.M."/>
            <person name="Suarez D.L."/>
            <person name="Swayne D.E."/>
        </authorList>
    </citation>
    <scope>NUCLEOTIDE SEQUENCE [LARGE SCALE GENOMIC DNA]</scope>
    <source>
        <strain evidence="7 8">ToBE</strain>
    </source>
</reference>
<dbReference type="GO" id="GO:0005737">
    <property type="term" value="C:cytoplasm"/>
    <property type="evidence" value="ECO:0007669"/>
    <property type="project" value="UniProtKB-SubCell"/>
</dbReference>
<dbReference type="Pfam" id="PF02590">
    <property type="entry name" value="SPOUT_MTase"/>
    <property type="match status" value="1"/>
</dbReference>
<evidence type="ECO:0000256" key="2">
    <source>
        <dbReference type="ARBA" id="ARBA00022603"/>
    </source>
</evidence>
<dbReference type="HAMAP" id="MF_00658">
    <property type="entry name" value="23SrRNA_methyltr_H"/>
    <property type="match status" value="1"/>
</dbReference>
<dbReference type="InterPro" id="IPR029028">
    <property type="entry name" value="Alpha/beta_knot_MTases"/>
</dbReference>
<comment type="catalytic activity">
    <reaction evidence="6">
        <text>pseudouridine(1915) in 23S rRNA + S-adenosyl-L-methionine = N(3)-methylpseudouridine(1915) in 23S rRNA + S-adenosyl-L-homocysteine + H(+)</text>
        <dbReference type="Rhea" id="RHEA:42752"/>
        <dbReference type="Rhea" id="RHEA-COMP:10221"/>
        <dbReference type="Rhea" id="RHEA-COMP:10222"/>
        <dbReference type="ChEBI" id="CHEBI:15378"/>
        <dbReference type="ChEBI" id="CHEBI:57856"/>
        <dbReference type="ChEBI" id="CHEBI:59789"/>
        <dbReference type="ChEBI" id="CHEBI:65314"/>
        <dbReference type="ChEBI" id="CHEBI:74486"/>
        <dbReference type="EC" id="2.1.1.177"/>
    </reaction>
</comment>
<dbReference type="Gene3D" id="3.40.1280.10">
    <property type="match status" value="1"/>
</dbReference>
<dbReference type="CDD" id="cd18081">
    <property type="entry name" value="RlmH-like"/>
    <property type="match status" value="1"/>
</dbReference>
<dbReference type="InterPro" id="IPR029026">
    <property type="entry name" value="tRNA_m1G_MTases_N"/>
</dbReference>
<sequence length="154" mass="17779">MAVGKIREKFIIAGIEEYSRRLRPYLKLEIREGTEEKIPRHPSPGQVERILAIEGRSLLNLLPSTAYVVALDREGQMFSSEELAKWLGELVLRGYNQIAFLIGGTLGLSPEVLARAHFKLSFSRFTFPHQLMRLLLLEQLYRACKIQRGEPYHW</sequence>
<comment type="caution">
    <text evidence="6">Lacks conserved residue(s) required for the propagation of feature annotation.</text>
</comment>
<dbReference type="GO" id="GO:0070038">
    <property type="term" value="F:rRNA (pseudouridine-N3-)-methyltransferase activity"/>
    <property type="evidence" value="ECO:0007669"/>
    <property type="project" value="UniProtKB-UniRule"/>
</dbReference>
<keyword evidence="4 6" id="KW-0949">S-adenosyl-L-methionine</keyword>